<feature type="domain" description="F-box" evidence="1">
    <location>
        <begin position="52"/>
        <end position="99"/>
    </location>
</feature>
<name>A0ABZ2PTJ0_9BURK</name>
<keyword evidence="3" id="KW-1185">Reference proteome</keyword>
<accession>A0ABZ2PTJ0</accession>
<organism evidence="2 3">
    <name type="scientific">Mycetohabitans rhizoxinica</name>
    <dbReference type="NCBI Taxonomy" id="412963"/>
    <lineage>
        <taxon>Bacteria</taxon>
        <taxon>Pseudomonadati</taxon>
        <taxon>Pseudomonadota</taxon>
        <taxon>Betaproteobacteria</taxon>
        <taxon>Burkholderiales</taxon>
        <taxon>Burkholderiaceae</taxon>
        <taxon>Mycetohabitans</taxon>
    </lineage>
</organism>
<geneLocation type="plasmid" evidence="2 3">
    <name>megaplasmid</name>
</geneLocation>
<evidence type="ECO:0000313" key="3">
    <source>
        <dbReference type="Proteomes" id="UP001493153"/>
    </source>
</evidence>
<evidence type="ECO:0000313" key="2">
    <source>
        <dbReference type="EMBL" id="WXK38268.1"/>
    </source>
</evidence>
<gene>
    <name evidence="2" type="ORF">IHE29_02850</name>
</gene>
<reference evidence="2 3" key="1">
    <citation type="submission" date="2020-09" db="EMBL/GenBank/DDBJ databases">
        <title>Genome sequences of Mycetohabitans spp.</title>
        <authorList>
            <person name="Carter M.E."/>
            <person name="Carpenter S.C.D."/>
            <person name="Bogdanove A.J."/>
        </authorList>
    </citation>
    <scope>NUCLEOTIDE SEQUENCE [LARGE SCALE GENOMIC DNA]</scope>
    <source>
        <strain evidence="2 3">B12</strain>
        <plasmid evidence="2 3">megaplasmid</plasmid>
    </source>
</reference>
<protein>
    <submittedName>
        <fullName evidence="2">F-box protein</fullName>
    </submittedName>
</protein>
<dbReference type="Proteomes" id="UP001493153">
    <property type="component" value="Plasmid megaplasmid"/>
</dbReference>
<dbReference type="InterPro" id="IPR001810">
    <property type="entry name" value="F-box_dom"/>
</dbReference>
<dbReference type="InterPro" id="IPR036047">
    <property type="entry name" value="F-box-like_dom_sf"/>
</dbReference>
<dbReference type="EMBL" id="CP062175">
    <property type="protein sequence ID" value="WXK38268.1"/>
    <property type="molecule type" value="Genomic_DNA"/>
</dbReference>
<dbReference type="PROSITE" id="PS50181">
    <property type="entry name" value="FBOX"/>
    <property type="match status" value="1"/>
</dbReference>
<dbReference type="RefSeq" id="WP_338910357.1">
    <property type="nucleotide sequence ID" value="NZ_CP062175.1"/>
</dbReference>
<dbReference type="SUPFAM" id="SSF81383">
    <property type="entry name" value="F-box domain"/>
    <property type="match status" value="1"/>
</dbReference>
<evidence type="ECO:0000259" key="1">
    <source>
        <dbReference type="PROSITE" id="PS50181"/>
    </source>
</evidence>
<dbReference type="Pfam" id="PF00646">
    <property type="entry name" value="F-box"/>
    <property type="match status" value="1"/>
</dbReference>
<sequence>MDLDINDALNAVKSAVYATDGRYSVQAAAAPPRPARTDHVVCSTALPAPASRTTYDDLPPEVIQQIASHLSYDDITQLSALNQRSYRILRERRLAWHSCQQIDTVVDLASLQQLLDQTQDIQFEPSLRLDPIVALWCRLPRLPAAEQPEAFKRLFRAADGIPGHGHVVQQAMIVSIVQYAPQQRVELFDFAQAIAEQHRNGHQNLWASLASTLSCLPLWPSQFAARYQALLGRLPSLGQTQQAKLIAVLAKQLSALRYGNHGATLDVSTEYGILQDWTRRLPPSLQGAPVGALAAAVSELSDAQRPFRYADMQQLALRLPSDQLMIALQPLLLGLATLPTARHAHELSTLESTLLRASPPVRIQAVHQLIETTPRLHGTLSWQIWQRALRLLDGGGTDGVDALKVLEAARRDGVINMLGKGQREDAVMETMDFIQRNHLTKQASAALLACLMP</sequence>
<keyword evidence="2" id="KW-0614">Plasmid</keyword>
<proteinExistence type="predicted"/>